<protein>
    <submittedName>
        <fullName evidence="2">EAL domain protein</fullName>
    </submittedName>
</protein>
<dbReference type="SMART" id="SM00052">
    <property type="entry name" value="EAL"/>
    <property type="match status" value="1"/>
</dbReference>
<evidence type="ECO:0000313" key="2">
    <source>
        <dbReference type="EMBL" id="KIM00337.1"/>
    </source>
</evidence>
<name>A0A0C2V5I7_PARME</name>
<comment type="caution">
    <text evidence="2">The sequence shown here is derived from an EMBL/GenBank/DDBJ whole genome shotgun (WGS) entry which is preliminary data.</text>
</comment>
<dbReference type="OrthoDB" id="9814202at2"/>
<dbReference type="InterPro" id="IPR001633">
    <property type="entry name" value="EAL_dom"/>
</dbReference>
<dbReference type="Gene3D" id="3.20.20.450">
    <property type="entry name" value="EAL domain"/>
    <property type="match status" value="1"/>
</dbReference>
<accession>A0A0C2V5I7</accession>
<evidence type="ECO:0000313" key="3">
    <source>
        <dbReference type="Proteomes" id="UP000031971"/>
    </source>
</evidence>
<dbReference type="STRING" id="272627.CCC_01492"/>
<dbReference type="Pfam" id="PF00563">
    <property type="entry name" value="EAL"/>
    <property type="match status" value="1"/>
</dbReference>
<dbReference type="EMBL" id="JXSL01000019">
    <property type="protein sequence ID" value="KIM00337.1"/>
    <property type="molecule type" value="Genomic_DNA"/>
</dbReference>
<reference evidence="2 3" key="1">
    <citation type="submission" date="2015-01" db="EMBL/GenBank/DDBJ databases">
        <title>Genome Sequence of Magnetospirillum magnetotacticum Strain MS-1.</title>
        <authorList>
            <person name="Marinov G.K."/>
            <person name="Smalley M.D."/>
            <person name="DeSalvo G."/>
        </authorList>
    </citation>
    <scope>NUCLEOTIDE SEQUENCE [LARGE SCALE GENOMIC DNA]</scope>
    <source>
        <strain evidence="2 3">MS-1</strain>
    </source>
</reference>
<dbReference type="SUPFAM" id="SSF141868">
    <property type="entry name" value="EAL domain-like"/>
    <property type="match status" value="1"/>
</dbReference>
<proteinExistence type="predicted"/>
<dbReference type="RefSeq" id="WP_009869352.1">
    <property type="nucleotide sequence ID" value="NZ_JXSL01000019.1"/>
</dbReference>
<dbReference type="InterPro" id="IPR050706">
    <property type="entry name" value="Cyclic-di-GMP_PDE-like"/>
</dbReference>
<organism evidence="2 3">
    <name type="scientific">Paramagnetospirillum magnetotacticum MS-1</name>
    <dbReference type="NCBI Taxonomy" id="272627"/>
    <lineage>
        <taxon>Bacteria</taxon>
        <taxon>Pseudomonadati</taxon>
        <taxon>Pseudomonadota</taxon>
        <taxon>Alphaproteobacteria</taxon>
        <taxon>Rhodospirillales</taxon>
        <taxon>Magnetospirillaceae</taxon>
        <taxon>Paramagnetospirillum</taxon>
    </lineage>
</organism>
<dbReference type="AlphaFoldDB" id="A0A0C2V5I7"/>
<evidence type="ECO:0000259" key="1">
    <source>
        <dbReference type="PROSITE" id="PS50883"/>
    </source>
</evidence>
<dbReference type="PROSITE" id="PS50883">
    <property type="entry name" value="EAL"/>
    <property type="match status" value="1"/>
</dbReference>
<feature type="domain" description="EAL" evidence="1">
    <location>
        <begin position="32"/>
        <end position="288"/>
    </location>
</feature>
<gene>
    <name evidence="2" type="ORF">CCC_01492</name>
</gene>
<dbReference type="InterPro" id="IPR035919">
    <property type="entry name" value="EAL_sf"/>
</dbReference>
<dbReference type="GO" id="GO:0071111">
    <property type="term" value="F:cyclic-guanylate-specific phosphodiesterase activity"/>
    <property type="evidence" value="ECO:0007669"/>
    <property type="project" value="InterPro"/>
</dbReference>
<keyword evidence="3" id="KW-1185">Reference proteome</keyword>
<dbReference type="PANTHER" id="PTHR33121">
    <property type="entry name" value="CYCLIC DI-GMP PHOSPHODIESTERASE PDEF"/>
    <property type="match status" value="1"/>
</dbReference>
<dbReference type="PANTHER" id="PTHR33121:SF76">
    <property type="entry name" value="SIGNALING PROTEIN"/>
    <property type="match status" value="1"/>
</dbReference>
<dbReference type="CDD" id="cd01948">
    <property type="entry name" value="EAL"/>
    <property type="match status" value="1"/>
</dbReference>
<dbReference type="Proteomes" id="UP000031971">
    <property type="component" value="Unassembled WGS sequence"/>
</dbReference>
<sequence length="297" mass="32994">MSFVTNKDGSAIQFEQLIAQFEEQGGDSPLLEHCVHFEDSGAVGRYGNLSLRSAFQPLFQADSMRAVAHEALLRVEDDRQRSLSPEQAFRTPKSPERIVHFDRLCRTIHAINFAAQAEPDAVLYLNVDGRHLLNVRGGTHGTFFEALLGHCGLRPGQVVLEILESRINDFDRLIEAIAAYQRRGFGIAIDDFGCRNSNFDRLWRLSPDIVKLDRSLIVQSTGNPRARKILPKLVEIIHDLGARAVCEGIETVAQHSLAVNAGVDMLQGYLYARPVDRLQHRPTSAVTGTADLYPPGS</sequence>